<comment type="cofactor">
    <cofactor evidence="4">
        <name>Mn(2+)</name>
        <dbReference type="ChEBI" id="CHEBI:29035"/>
    </cofactor>
    <text evidence="4">Binds 2 manganese ions per subunit.</text>
</comment>
<dbReference type="PIRSF" id="PIRSF036979">
    <property type="entry name" value="Arginase"/>
    <property type="match status" value="1"/>
</dbReference>
<reference evidence="6 7" key="1">
    <citation type="submission" date="2017-10" db="EMBL/GenBank/DDBJ databases">
        <title>Draft genome of two endophytic bacteria isolated from 'guarana' Paullinia cupana (Mart.) Ducke.</title>
        <authorList>
            <person name="Siqueira K.A."/>
            <person name="Liotti R.G."/>
            <person name="Mendes T.A."/>
            <person name="Soares M.A."/>
        </authorList>
    </citation>
    <scope>NUCLEOTIDE SEQUENCE [LARGE SCALE GENOMIC DNA]</scope>
    <source>
        <strain evidence="6 7">342</strain>
    </source>
</reference>
<keyword evidence="3 5" id="KW-0378">Hydrolase</keyword>
<comment type="caution">
    <text evidence="6">The sequence shown here is derived from an EMBL/GenBank/DDBJ whole genome shotgun (WGS) entry which is preliminary data.</text>
</comment>
<dbReference type="Gene3D" id="3.40.800.10">
    <property type="entry name" value="Ureohydrolase domain"/>
    <property type="match status" value="1"/>
</dbReference>
<feature type="binding site" evidence="4">
    <location>
        <position position="149"/>
    </location>
    <ligand>
        <name>Mn(2+)</name>
        <dbReference type="ChEBI" id="CHEBI:29035"/>
        <label>1</label>
    </ligand>
</feature>
<evidence type="ECO:0000256" key="1">
    <source>
        <dbReference type="ARBA" id="ARBA00009227"/>
    </source>
</evidence>
<accession>A0A2S9I7B3</accession>
<dbReference type="SUPFAM" id="SSF52768">
    <property type="entry name" value="Arginase/deacetylase"/>
    <property type="match status" value="1"/>
</dbReference>
<dbReference type="NCBIfam" id="NF002564">
    <property type="entry name" value="PRK02190.1"/>
    <property type="match status" value="1"/>
</dbReference>
<keyword evidence="4" id="KW-0464">Manganese</keyword>
<dbReference type="AlphaFoldDB" id="A0A2S9I7B3"/>
<evidence type="ECO:0000256" key="4">
    <source>
        <dbReference type="PIRSR" id="PIRSR036979-1"/>
    </source>
</evidence>
<evidence type="ECO:0000256" key="3">
    <source>
        <dbReference type="ARBA" id="ARBA00022801"/>
    </source>
</evidence>
<dbReference type="NCBIfam" id="TIGR01230">
    <property type="entry name" value="agmatinase"/>
    <property type="match status" value="1"/>
</dbReference>
<dbReference type="Proteomes" id="UP000239181">
    <property type="component" value="Unassembled WGS sequence"/>
</dbReference>
<dbReference type="InterPro" id="IPR020855">
    <property type="entry name" value="Ureohydrolase_Mn_BS"/>
</dbReference>
<gene>
    <name evidence="6" type="primary">speB</name>
    <name evidence="6" type="ORF">CQW29_20410</name>
</gene>
<feature type="binding site" evidence="4">
    <location>
        <position position="147"/>
    </location>
    <ligand>
        <name>Mn(2+)</name>
        <dbReference type="ChEBI" id="CHEBI:29035"/>
        <label>1</label>
    </ligand>
</feature>
<sequence>MSDKNSKYLAFSGIPTFWRTPQSRDINGVDIVVMGVPFDCGVSNRSGARLGALAIRQMSLHTGNFCHPWDFDIKDRLNIVDYGDVGMSVGGNTTNYMIEDTYQHALNIFSRGARLFTLGGDHTIPYGLVRAAKERFGKIALVHFDSHQDSLDGENGNAIFHGTFTHDLAAEGTVDAAHSTQVFIRTDMPNEHGYNILYAKDTFYMEPSEVARKIRENAGDLPVYITFDVDGIDPAYTPGTGTPVPGGPSTAYVREVLRHLEGLNVIGGDIVEVAPQYDAGEITSLAAGVIAGDIIQLMGRSILSSR</sequence>
<feature type="binding site" evidence="4">
    <location>
        <position position="122"/>
    </location>
    <ligand>
        <name>Mn(2+)</name>
        <dbReference type="ChEBI" id="CHEBI:29035"/>
        <label>1</label>
    </ligand>
</feature>
<dbReference type="PANTHER" id="PTHR11358">
    <property type="entry name" value="ARGINASE/AGMATINASE"/>
    <property type="match status" value="1"/>
</dbReference>
<dbReference type="EMBL" id="PDET01000017">
    <property type="protein sequence ID" value="PRD13614.1"/>
    <property type="molecule type" value="Genomic_DNA"/>
</dbReference>
<dbReference type="PROSITE" id="PS51409">
    <property type="entry name" value="ARGINASE_2"/>
    <property type="match status" value="1"/>
</dbReference>
<evidence type="ECO:0000313" key="6">
    <source>
        <dbReference type="EMBL" id="PRD13614.1"/>
    </source>
</evidence>
<dbReference type="InterPro" id="IPR023696">
    <property type="entry name" value="Ureohydrolase_dom_sf"/>
</dbReference>
<name>A0A2S9I7B3_9GAMM</name>
<dbReference type="GO" id="GO:0008783">
    <property type="term" value="F:agmatinase activity"/>
    <property type="evidence" value="ECO:0007669"/>
    <property type="project" value="TreeGrafter"/>
</dbReference>
<dbReference type="Pfam" id="PF00491">
    <property type="entry name" value="Arginase"/>
    <property type="match status" value="1"/>
</dbReference>
<dbReference type="PANTHER" id="PTHR11358:SF26">
    <property type="entry name" value="GUANIDINO ACID HYDROLASE, MITOCHONDRIAL"/>
    <property type="match status" value="1"/>
</dbReference>
<feature type="binding site" evidence="4">
    <location>
        <position position="228"/>
    </location>
    <ligand>
        <name>Mn(2+)</name>
        <dbReference type="ChEBI" id="CHEBI:29035"/>
        <label>1</label>
    </ligand>
</feature>
<organism evidence="6 7">
    <name type="scientific">Pantoea coffeiphila</name>
    <dbReference type="NCBI Taxonomy" id="1465635"/>
    <lineage>
        <taxon>Bacteria</taxon>
        <taxon>Pseudomonadati</taxon>
        <taxon>Pseudomonadota</taxon>
        <taxon>Gammaproteobacteria</taxon>
        <taxon>Enterobacterales</taxon>
        <taxon>Erwiniaceae</taxon>
        <taxon>Pantoea</taxon>
    </lineage>
</organism>
<evidence type="ECO:0000313" key="7">
    <source>
        <dbReference type="Proteomes" id="UP000239181"/>
    </source>
</evidence>
<dbReference type="InterPro" id="IPR005925">
    <property type="entry name" value="Agmatinase-rel"/>
</dbReference>
<feature type="binding site" evidence="4">
    <location>
        <position position="145"/>
    </location>
    <ligand>
        <name>Mn(2+)</name>
        <dbReference type="ChEBI" id="CHEBI:29035"/>
        <label>1</label>
    </ligand>
</feature>
<keyword evidence="7" id="KW-1185">Reference proteome</keyword>
<dbReference type="RefSeq" id="WP_105594574.1">
    <property type="nucleotide sequence ID" value="NZ_PDET01000017.1"/>
</dbReference>
<evidence type="ECO:0000256" key="5">
    <source>
        <dbReference type="RuleBase" id="RU003684"/>
    </source>
</evidence>
<dbReference type="InterPro" id="IPR006035">
    <property type="entry name" value="Ureohydrolase"/>
</dbReference>
<dbReference type="GO" id="GO:0033389">
    <property type="term" value="P:putrescine biosynthetic process from arginine, via agmatine"/>
    <property type="evidence" value="ECO:0007669"/>
    <property type="project" value="TreeGrafter"/>
</dbReference>
<evidence type="ECO:0000256" key="2">
    <source>
        <dbReference type="ARBA" id="ARBA00022723"/>
    </source>
</evidence>
<dbReference type="PROSITE" id="PS01053">
    <property type="entry name" value="ARGINASE_1"/>
    <property type="match status" value="1"/>
</dbReference>
<proteinExistence type="inferred from homology"/>
<keyword evidence="2 4" id="KW-0479">Metal-binding</keyword>
<dbReference type="OrthoDB" id="9789727at2"/>
<protein>
    <submittedName>
        <fullName evidence="6">Agmatinase</fullName>
    </submittedName>
</protein>
<feature type="binding site" evidence="4">
    <location>
        <position position="230"/>
    </location>
    <ligand>
        <name>Mn(2+)</name>
        <dbReference type="ChEBI" id="CHEBI:29035"/>
        <label>1</label>
    </ligand>
</feature>
<dbReference type="GO" id="GO:0046872">
    <property type="term" value="F:metal ion binding"/>
    <property type="evidence" value="ECO:0007669"/>
    <property type="project" value="UniProtKB-KW"/>
</dbReference>
<comment type="similarity">
    <text evidence="1">Belongs to the arginase family. Agmatinase subfamily.</text>
</comment>